<comment type="caution">
    <text evidence="4">The sequence shown here is derived from an EMBL/GenBank/DDBJ whole genome shotgun (WGS) entry which is preliminary data.</text>
</comment>
<dbReference type="CDD" id="cd09612">
    <property type="entry name" value="Jacalin"/>
    <property type="match status" value="1"/>
</dbReference>
<evidence type="ECO:0000313" key="5">
    <source>
        <dbReference type="Proteomes" id="UP001454036"/>
    </source>
</evidence>
<dbReference type="PANTHER" id="PTHR47293">
    <property type="entry name" value="JACALIN-RELATED LECTIN 3"/>
    <property type="match status" value="1"/>
</dbReference>
<dbReference type="InterPro" id="IPR001229">
    <property type="entry name" value="Jacalin-like_lectin_dom"/>
</dbReference>
<dbReference type="Proteomes" id="UP001454036">
    <property type="component" value="Unassembled WGS sequence"/>
</dbReference>
<dbReference type="FunFam" id="2.100.10.30:FF:000001">
    <property type="entry name" value="Jacalin-related lectin 33"/>
    <property type="match status" value="1"/>
</dbReference>
<feature type="domain" description="Jacalin-type lectin" evidence="3">
    <location>
        <begin position="79"/>
        <end position="221"/>
    </location>
</feature>
<dbReference type="PANTHER" id="PTHR47293:SF15">
    <property type="entry name" value="JACALIN-RELATED LECTIN 19"/>
    <property type="match status" value="1"/>
</dbReference>
<dbReference type="InterPro" id="IPR033734">
    <property type="entry name" value="Jacalin-like_lectin_dom_plant"/>
</dbReference>
<sequence>MQSRIARSSLEKRSTSVRVLDEPKPMDMKGCHQIFSEIQRVNFTLKNSTFKMQDFKISWIVDSDEICLPIDMEHETPKAIVVGPWGGLGGAAWDDGSFTGVREITLVYGRCIDSMKVVYDKNGQPFPTPKHGGAGGSMTAEIKLQFPDEFLTSVSGYWYPVVHGGSPIIRSLTFKSNRSTFGPYGVEEGIPFSFPMEGGKIVGFKGKSGWYLDSIGFHITQAHATKSQQIKYYPVIQTRFRRMTF</sequence>
<dbReference type="AlphaFoldDB" id="A0AAV3NTC6"/>
<dbReference type="Gene3D" id="2.100.10.30">
    <property type="entry name" value="Jacalin-like lectin domain"/>
    <property type="match status" value="1"/>
</dbReference>
<dbReference type="Pfam" id="PF01419">
    <property type="entry name" value="Jacalin"/>
    <property type="match status" value="1"/>
</dbReference>
<dbReference type="GO" id="GO:0030246">
    <property type="term" value="F:carbohydrate binding"/>
    <property type="evidence" value="ECO:0007669"/>
    <property type="project" value="UniProtKB-KW"/>
</dbReference>
<evidence type="ECO:0000256" key="1">
    <source>
        <dbReference type="ARBA" id="ARBA00006568"/>
    </source>
</evidence>
<dbReference type="InterPro" id="IPR036404">
    <property type="entry name" value="Jacalin-like_lectin_dom_sf"/>
</dbReference>
<protein>
    <recommendedName>
        <fullName evidence="3">Jacalin-type lectin domain-containing protein</fullName>
    </recommendedName>
</protein>
<name>A0AAV3NTC6_LITER</name>
<dbReference type="PROSITE" id="PS51752">
    <property type="entry name" value="JACALIN_LECTIN"/>
    <property type="match status" value="1"/>
</dbReference>
<comment type="similarity">
    <text evidence="1">Belongs to the jacalin lectin family.</text>
</comment>
<dbReference type="EMBL" id="BAABME010000390">
    <property type="protein sequence ID" value="GAA0142366.1"/>
    <property type="molecule type" value="Genomic_DNA"/>
</dbReference>
<keyword evidence="5" id="KW-1185">Reference proteome</keyword>
<dbReference type="SMART" id="SM00915">
    <property type="entry name" value="Jacalin"/>
    <property type="match status" value="1"/>
</dbReference>
<evidence type="ECO:0000313" key="4">
    <source>
        <dbReference type="EMBL" id="GAA0142366.1"/>
    </source>
</evidence>
<keyword evidence="2" id="KW-0430">Lectin</keyword>
<accession>A0AAV3NTC6</accession>
<evidence type="ECO:0000259" key="3">
    <source>
        <dbReference type="PROSITE" id="PS51752"/>
    </source>
</evidence>
<gene>
    <name evidence="4" type="ORF">LIER_03281</name>
</gene>
<proteinExistence type="inferred from homology"/>
<evidence type="ECO:0000256" key="2">
    <source>
        <dbReference type="ARBA" id="ARBA00022734"/>
    </source>
</evidence>
<organism evidence="4 5">
    <name type="scientific">Lithospermum erythrorhizon</name>
    <name type="common">Purple gromwell</name>
    <name type="synonym">Lithospermum officinale var. erythrorhizon</name>
    <dbReference type="NCBI Taxonomy" id="34254"/>
    <lineage>
        <taxon>Eukaryota</taxon>
        <taxon>Viridiplantae</taxon>
        <taxon>Streptophyta</taxon>
        <taxon>Embryophyta</taxon>
        <taxon>Tracheophyta</taxon>
        <taxon>Spermatophyta</taxon>
        <taxon>Magnoliopsida</taxon>
        <taxon>eudicotyledons</taxon>
        <taxon>Gunneridae</taxon>
        <taxon>Pentapetalae</taxon>
        <taxon>asterids</taxon>
        <taxon>lamiids</taxon>
        <taxon>Boraginales</taxon>
        <taxon>Boraginaceae</taxon>
        <taxon>Boraginoideae</taxon>
        <taxon>Lithospermeae</taxon>
        <taxon>Lithospermum</taxon>
    </lineage>
</organism>
<reference evidence="4 5" key="1">
    <citation type="submission" date="2024-01" db="EMBL/GenBank/DDBJ databases">
        <title>The complete chloroplast genome sequence of Lithospermum erythrorhizon: insights into the phylogenetic relationship among Boraginaceae species and the maternal lineages of purple gromwells.</title>
        <authorList>
            <person name="Okada T."/>
            <person name="Watanabe K."/>
        </authorList>
    </citation>
    <scope>NUCLEOTIDE SEQUENCE [LARGE SCALE GENOMIC DNA]</scope>
</reference>
<dbReference type="SUPFAM" id="SSF51101">
    <property type="entry name" value="Mannose-binding lectins"/>
    <property type="match status" value="1"/>
</dbReference>